<evidence type="ECO:0000313" key="4">
    <source>
        <dbReference type="EMBL" id="CAG2211612.1"/>
    </source>
</evidence>
<dbReference type="Proteomes" id="UP000683360">
    <property type="component" value="Unassembled WGS sequence"/>
</dbReference>
<dbReference type="InterPro" id="IPR013783">
    <property type="entry name" value="Ig-like_fold"/>
</dbReference>
<protein>
    <recommendedName>
        <fullName evidence="3">Ig-like domain-containing protein</fullName>
    </recommendedName>
</protein>
<sequence>MKITLSLVISKQVAIRGHTVLLICPFRKQTDPIQWERHKGIYSEDEHINPALDTVIKTRLHVEGSQLEGQFNLQMRNVSKKDEGTYTCLTKINGSGVVGTVYLEVIAKPLWTTGDTSFKKATKHWSTDEMINSSETAIDIVDTHGGNYNDALSYKCADASSHNNIAIYVICIVCTIIVTTMLNVCFRYLPHKEMCQIHGNGRSQNLTDSSNQNISRVLENEHLGQINAYDEIDETAMTAMTMRGMVDRIQTSSNETRSSNETSSSNEEDISGSGYLHPYQSIIAYIDVHTYAKCTNISNIKRSSNSLPASLKGLSNISSKYFTKERDQKYLYYKLISEENFSWITMLINYAVSIIKADGLCNIVYRVRFKNNQLGCLKLP</sequence>
<name>A0A8S3RZH0_MYTED</name>
<evidence type="ECO:0000259" key="3">
    <source>
        <dbReference type="PROSITE" id="PS50835"/>
    </source>
</evidence>
<gene>
    <name evidence="4" type="ORF">MEDL_25631</name>
</gene>
<evidence type="ECO:0000313" key="5">
    <source>
        <dbReference type="Proteomes" id="UP000683360"/>
    </source>
</evidence>
<keyword evidence="2" id="KW-1133">Transmembrane helix</keyword>
<dbReference type="SMART" id="SM00409">
    <property type="entry name" value="IG"/>
    <property type="match status" value="1"/>
</dbReference>
<keyword evidence="2" id="KW-0472">Membrane</keyword>
<organism evidence="4 5">
    <name type="scientific">Mytilus edulis</name>
    <name type="common">Blue mussel</name>
    <dbReference type="NCBI Taxonomy" id="6550"/>
    <lineage>
        <taxon>Eukaryota</taxon>
        <taxon>Metazoa</taxon>
        <taxon>Spiralia</taxon>
        <taxon>Lophotrochozoa</taxon>
        <taxon>Mollusca</taxon>
        <taxon>Bivalvia</taxon>
        <taxon>Autobranchia</taxon>
        <taxon>Pteriomorphia</taxon>
        <taxon>Mytilida</taxon>
        <taxon>Mytiloidea</taxon>
        <taxon>Mytilidae</taxon>
        <taxon>Mytilinae</taxon>
        <taxon>Mytilus</taxon>
    </lineage>
</organism>
<dbReference type="InterPro" id="IPR003599">
    <property type="entry name" value="Ig_sub"/>
</dbReference>
<dbReference type="EMBL" id="CAJPWZ010001265">
    <property type="protein sequence ID" value="CAG2211612.1"/>
    <property type="molecule type" value="Genomic_DNA"/>
</dbReference>
<dbReference type="InterPro" id="IPR036179">
    <property type="entry name" value="Ig-like_dom_sf"/>
</dbReference>
<keyword evidence="2" id="KW-0812">Transmembrane</keyword>
<feature type="transmembrane region" description="Helical" evidence="2">
    <location>
        <begin position="165"/>
        <end position="186"/>
    </location>
</feature>
<feature type="region of interest" description="Disordered" evidence="1">
    <location>
        <begin position="249"/>
        <end position="272"/>
    </location>
</feature>
<dbReference type="Pfam" id="PF07686">
    <property type="entry name" value="V-set"/>
    <property type="match status" value="1"/>
</dbReference>
<comment type="caution">
    <text evidence="4">The sequence shown here is derived from an EMBL/GenBank/DDBJ whole genome shotgun (WGS) entry which is preliminary data.</text>
</comment>
<keyword evidence="5" id="KW-1185">Reference proteome</keyword>
<dbReference type="SUPFAM" id="SSF48726">
    <property type="entry name" value="Immunoglobulin"/>
    <property type="match status" value="1"/>
</dbReference>
<evidence type="ECO:0000256" key="2">
    <source>
        <dbReference type="SAM" id="Phobius"/>
    </source>
</evidence>
<dbReference type="InterPro" id="IPR007110">
    <property type="entry name" value="Ig-like_dom"/>
</dbReference>
<dbReference type="InterPro" id="IPR013106">
    <property type="entry name" value="Ig_V-set"/>
</dbReference>
<feature type="domain" description="Ig-like" evidence="3">
    <location>
        <begin position="1"/>
        <end position="104"/>
    </location>
</feature>
<accession>A0A8S3RZH0</accession>
<reference evidence="4" key="1">
    <citation type="submission" date="2021-03" db="EMBL/GenBank/DDBJ databases">
        <authorList>
            <person name="Bekaert M."/>
        </authorList>
    </citation>
    <scope>NUCLEOTIDE SEQUENCE</scope>
</reference>
<dbReference type="PROSITE" id="PS50835">
    <property type="entry name" value="IG_LIKE"/>
    <property type="match status" value="1"/>
</dbReference>
<dbReference type="Gene3D" id="2.60.40.10">
    <property type="entry name" value="Immunoglobulins"/>
    <property type="match status" value="1"/>
</dbReference>
<dbReference type="AlphaFoldDB" id="A0A8S3RZH0"/>
<evidence type="ECO:0000256" key="1">
    <source>
        <dbReference type="SAM" id="MobiDB-lite"/>
    </source>
</evidence>
<proteinExistence type="predicted"/>
<feature type="compositionally biased region" description="Low complexity" evidence="1">
    <location>
        <begin position="251"/>
        <end position="265"/>
    </location>
</feature>
<dbReference type="OrthoDB" id="6096186at2759"/>